<proteinExistence type="predicted"/>
<dbReference type="Gene3D" id="2.60.40.10">
    <property type="entry name" value="Immunoglobulins"/>
    <property type="match status" value="1"/>
</dbReference>
<evidence type="ECO:0000313" key="10">
    <source>
        <dbReference type="Proteomes" id="UP001431429"/>
    </source>
</evidence>
<dbReference type="EMBL" id="JAMQAW010000002">
    <property type="protein sequence ID" value="MCM2387323.1"/>
    <property type="molecule type" value="Genomic_DNA"/>
</dbReference>
<sequence length="315" mass="34193">MRRPLASLVATVLGVLTLLLAPPATANTSAAPTAFLTADFSRTSTWEGGYQGRFTIRNSGSAPISGWTVGFDLPANTSVSTHWDSLLTRNGTWYEFRNAGYNGTLAPGASTSFGWVSRGTGLPAYCTVNRAPCGSEDFDTRPPTVPTGINFTSVEETSLTVNWAPSTDNRSTFLTYEVSIDGAAPSTVPGATSYRVSGLRPASGYLFRIRATDLAGNTSEYSPAVLGRTSDVRPPPRTMPTAPYVDMGRLAHRQSEHPGIGQWAEELQPGRHHLTDLQGDVVQLLRSPSRMGRGEHQRPTGRRWRRQGDLRRRGR</sequence>
<dbReference type="InterPro" id="IPR003961">
    <property type="entry name" value="FN3_dom"/>
</dbReference>
<name>A0ABT0UIQ2_9ACTN</name>
<accession>A0ABT0UIQ2</accession>
<dbReference type="PROSITE" id="PS50853">
    <property type="entry name" value="FN3"/>
    <property type="match status" value="1"/>
</dbReference>
<feature type="compositionally biased region" description="Basic and acidic residues" evidence="5">
    <location>
        <begin position="306"/>
        <end position="315"/>
    </location>
</feature>
<dbReference type="Pfam" id="PF00553">
    <property type="entry name" value="CBM_2"/>
    <property type="match status" value="1"/>
</dbReference>
<evidence type="ECO:0000256" key="1">
    <source>
        <dbReference type="ARBA" id="ARBA00022729"/>
    </source>
</evidence>
<reference evidence="9" key="1">
    <citation type="submission" date="2022-06" db="EMBL/GenBank/DDBJ databases">
        <title>Genome public.</title>
        <authorList>
            <person name="Sun Q."/>
        </authorList>
    </citation>
    <scope>NUCLEOTIDE SEQUENCE</scope>
    <source>
        <strain evidence="9">CWNU-1</strain>
    </source>
</reference>
<evidence type="ECO:0000259" key="8">
    <source>
        <dbReference type="PROSITE" id="PS51173"/>
    </source>
</evidence>
<dbReference type="Pfam" id="PF00041">
    <property type="entry name" value="fn3"/>
    <property type="match status" value="1"/>
</dbReference>
<feature type="chain" id="PRO_5045838537" evidence="6">
    <location>
        <begin position="27"/>
        <end position="315"/>
    </location>
</feature>
<evidence type="ECO:0000256" key="5">
    <source>
        <dbReference type="SAM" id="MobiDB-lite"/>
    </source>
</evidence>
<evidence type="ECO:0000256" key="4">
    <source>
        <dbReference type="ARBA" id="ARBA00023326"/>
    </source>
</evidence>
<dbReference type="CDD" id="cd00063">
    <property type="entry name" value="FN3"/>
    <property type="match status" value="1"/>
</dbReference>
<evidence type="ECO:0000256" key="6">
    <source>
        <dbReference type="SAM" id="SignalP"/>
    </source>
</evidence>
<dbReference type="SMART" id="SM00637">
    <property type="entry name" value="CBD_II"/>
    <property type="match status" value="1"/>
</dbReference>
<dbReference type="RefSeq" id="WP_250917671.1">
    <property type="nucleotide sequence ID" value="NZ_JAMQAW010000002.1"/>
</dbReference>
<evidence type="ECO:0000256" key="3">
    <source>
        <dbReference type="ARBA" id="ARBA00023295"/>
    </source>
</evidence>
<dbReference type="PROSITE" id="PS51173">
    <property type="entry name" value="CBM2"/>
    <property type="match status" value="1"/>
</dbReference>
<dbReference type="SUPFAM" id="SSF49265">
    <property type="entry name" value="Fibronectin type III"/>
    <property type="match status" value="1"/>
</dbReference>
<dbReference type="InterPro" id="IPR036116">
    <property type="entry name" value="FN3_sf"/>
</dbReference>
<evidence type="ECO:0000259" key="7">
    <source>
        <dbReference type="PROSITE" id="PS50853"/>
    </source>
</evidence>
<feature type="region of interest" description="Disordered" evidence="5">
    <location>
        <begin position="286"/>
        <end position="315"/>
    </location>
</feature>
<organism evidence="9 10">
    <name type="scientific">Streptomyces albipurpureus</name>
    <dbReference type="NCBI Taxonomy" id="2897419"/>
    <lineage>
        <taxon>Bacteria</taxon>
        <taxon>Bacillati</taxon>
        <taxon>Actinomycetota</taxon>
        <taxon>Actinomycetes</taxon>
        <taxon>Kitasatosporales</taxon>
        <taxon>Streptomycetaceae</taxon>
        <taxon>Streptomyces</taxon>
    </lineage>
</organism>
<keyword evidence="3" id="KW-0326">Glycosidase</keyword>
<evidence type="ECO:0000313" key="9">
    <source>
        <dbReference type="EMBL" id="MCM2387323.1"/>
    </source>
</evidence>
<gene>
    <name evidence="9" type="ORF">NBG84_03175</name>
</gene>
<keyword evidence="4" id="KW-0624">Polysaccharide degradation</keyword>
<dbReference type="Gene3D" id="2.60.40.290">
    <property type="match status" value="1"/>
</dbReference>
<feature type="domain" description="Fibronectin type-III" evidence="7">
    <location>
        <begin position="145"/>
        <end position="232"/>
    </location>
</feature>
<dbReference type="InterPro" id="IPR001919">
    <property type="entry name" value="CBD2"/>
</dbReference>
<feature type="signal peptide" evidence="6">
    <location>
        <begin position="1"/>
        <end position="26"/>
    </location>
</feature>
<dbReference type="SUPFAM" id="SSF49384">
    <property type="entry name" value="Carbohydrate-binding domain"/>
    <property type="match status" value="1"/>
</dbReference>
<keyword evidence="10" id="KW-1185">Reference proteome</keyword>
<dbReference type="Proteomes" id="UP001431429">
    <property type="component" value="Unassembled WGS sequence"/>
</dbReference>
<evidence type="ECO:0000256" key="2">
    <source>
        <dbReference type="ARBA" id="ARBA00023277"/>
    </source>
</evidence>
<protein>
    <submittedName>
        <fullName evidence="9">Cellulose binding domain-containing protein</fullName>
    </submittedName>
</protein>
<dbReference type="SMART" id="SM00060">
    <property type="entry name" value="FN3"/>
    <property type="match status" value="1"/>
</dbReference>
<dbReference type="InterPro" id="IPR013783">
    <property type="entry name" value="Ig-like_fold"/>
</dbReference>
<keyword evidence="1 6" id="KW-0732">Signal</keyword>
<comment type="caution">
    <text evidence="9">The sequence shown here is derived from an EMBL/GenBank/DDBJ whole genome shotgun (WGS) entry which is preliminary data.</text>
</comment>
<keyword evidence="2" id="KW-0119">Carbohydrate metabolism</keyword>
<keyword evidence="3" id="KW-0378">Hydrolase</keyword>
<dbReference type="InterPro" id="IPR008965">
    <property type="entry name" value="CBM2/CBM3_carb-bd_dom_sf"/>
</dbReference>
<feature type="domain" description="CBM2" evidence="8">
    <location>
        <begin position="29"/>
        <end position="136"/>
    </location>
</feature>
<dbReference type="InterPro" id="IPR012291">
    <property type="entry name" value="CBM2_carb-bd_dom_sf"/>
</dbReference>